<accession>A0A7T0C3N8</accession>
<dbReference type="AlphaFoldDB" id="A0A7T0C3N8"/>
<feature type="binding site" evidence="4">
    <location>
        <position position="110"/>
    </location>
    <ligand>
        <name>D-ribulose 5-phosphate</name>
        <dbReference type="ChEBI" id="CHEBI:58121"/>
    </ligand>
</feature>
<keyword evidence="2 5" id="KW-0413">Isomerase</keyword>
<evidence type="ECO:0000256" key="4">
    <source>
        <dbReference type="PIRSR" id="PIRSR005384-2"/>
    </source>
</evidence>
<dbReference type="GO" id="GO:0019316">
    <property type="term" value="P:D-allose catabolic process"/>
    <property type="evidence" value="ECO:0007669"/>
    <property type="project" value="TreeGrafter"/>
</dbReference>
<gene>
    <name evidence="5" type="primary">rpiB</name>
    <name evidence="5" type="ORF">G3M78_11180</name>
</gene>
<dbReference type="SUPFAM" id="SSF89623">
    <property type="entry name" value="Ribose/Galactose isomerase RpiB/AlsB"/>
    <property type="match status" value="1"/>
</dbReference>
<comment type="similarity">
    <text evidence="1">Belongs to the LacAB/RpiB family.</text>
</comment>
<evidence type="ECO:0000256" key="3">
    <source>
        <dbReference type="PIRSR" id="PIRSR005384-1"/>
    </source>
</evidence>
<dbReference type="NCBIfam" id="TIGR01120">
    <property type="entry name" value="rpiB"/>
    <property type="match status" value="1"/>
</dbReference>
<dbReference type="NCBIfam" id="TIGR00689">
    <property type="entry name" value="rpiB_lacA_lacB"/>
    <property type="match status" value="1"/>
</dbReference>
<dbReference type="GO" id="GO:0009052">
    <property type="term" value="P:pentose-phosphate shunt, non-oxidative branch"/>
    <property type="evidence" value="ECO:0007669"/>
    <property type="project" value="TreeGrafter"/>
</dbReference>
<feature type="binding site" evidence="4">
    <location>
        <position position="133"/>
    </location>
    <ligand>
        <name>D-ribulose 5-phosphate</name>
        <dbReference type="ChEBI" id="CHEBI:58121"/>
    </ligand>
</feature>
<feature type="binding site" evidence="4">
    <location>
        <position position="100"/>
    </location>
    <ligand>
        <name>D-ribulose 5-phosphate</name>
        <dbReference type="ChEBI" id="CHEBI:58121"/>
    </ligand>
</feature>
<feature type="binding site" evidence="4">
    <location>
        <position position="137"/>
    </location>
    <ligand>
        <name>D-ribulose 5-phosphate</name>
        <dbReference type="ChEBI" id="CHEBI:58121"/>
    </ligand>
</feature>
<reference evidence="6" key="1">
    <citation type="submission" date="2020-02" db="EMBL/GenBank/DDBJ databases">
        <title>Genomic and physiological characterization of two novel Nitrospinaceae genera.</title>
        <authorList>
            <person name="Mueller A.J."/>
            <person name="Jung M.-Y."/>
            <person name="Strachan C.R."/>
            <person name="Herbold C.W."/>
            <person name="Kirkegaard R.H."/>
            <person name="Daims H."/>
        </authorList>
    </citation>
    <scope>NUCLEOTIDE SEQUENCE [LARGE SCALE GENOMIC DNA]</scope>
</reference>
<dbReference type="EMBL" id="CP048620">
    <property type="protein sequence ID" value="QPJ65924.1"/>
    <property type="molecule type" value="Genomic_DNA"/>
</dbReference>
<sequence length="161" mass="17672">MKNIAIASDHAGYELKLNVVSFLLQEGYEVKDLGPCNTDSVDYPDYGMSLAQAVSQGQFKRGIVICGTGIGMSIVVNRFPKIRGTLCSDVYTAKLCREHNDSNILVMGGRVIGPGLAQEIVKTWLTTPFEGGRHQNRLDKINKIDETLQTNGVKAELEREA</sequence>
<feature type="active site" description="Proton donor" evidence="3">
    <location>
        <position position="99"/>
    </location>
</feature>
<evidence type="ECO:0000256" key="1">
    <source>
        <dbReference type="ARBA" id="ARBA00008754"/>
    </source>
</evidence>
<dbReference type="Pfam" id="PF02502">
    <property type="entry name" value="LacAB_rpiB"/>
    <property type="match status" value="1"/>
</dbReference>
<dbReference type="NCBIfam" id="NF004051">
    <property type="entry name" value="PRK05571.1"/>
    <property type="match status" value="1"/>
</dbReference>
<evidence type="ECO:0000313" key="6">
    <source>
        <dbReference type="Proteomes" id="UP000594464"/>
    </source>
</evidence>
<dbReference type="GO" id="GO:0004751">
    <property type="term" value="F:ribose-5-phosphate isomerase activity"/>
    <property type="evidence" value="ECO:0007669"/>
    <property type="project" value="UniProtKB-EC"/>
</dbReference>
<dbReference type="KEGG" id="nva:G3M78_11180"/>
<dbReference type="InterPro" id="IPR004785">
    <property type="entry name" value="RpiB"/>
</dbReference>
<dbReference type="EC" id="5.3.1.6" evidence="5"/>
<dbReference type="InterPro" id="IPR003500">
    <property type="entry name" value="RpiB_LacA_LacB"/>
</dbReference>
<feature type="binding site" evidence="4">
    <location>
        <begin position="67"/>
        <end position="71"/>
    </location>
    <ligand>
        <name>D-ribulose 5-phosphate</name>
        <dbReference type="ChEBI" id="CHEBI:58121"/>
    </ligand>
</feature>
<feature type="active site" description="Proton acceptor" evidence="3">
    <location>
        <position position="66"/>
    </location>
</feature>
<dbReference type="Gene3D" id="3.40.1400.10">
    <property type="entry name" value="Sugar-phosphate isomerase, RpiB/LacA/LacB"/>
    <property type="match status" value="1"/>
</dbReference>
<feature type="binding site" evidence="4">
    <location>
        <begin position="9"/>
        <end position="10"/>
    </location>
    <ligand>
        <name>D-ribulose 5-phosphate</name>
        <dbReference type="ChEBI" id="CHEBI:58121"/>
    </ligand>
</feature>
<name>A0A7T0C3N8_9BACT</name>
<evidence type="ECO:0000256" key="2">
    <source>
        <dbReference type="ARBA" id="ARBA00023235"/>
    </source>
</evidence>
<dbReference type="PIRSF" id="PIRSF005384">
    <property type="entry name" value="RpiB_LacA_B"/>
    <property type="match status" value="1"/>
</dbReference>
<organism evidence="5 6">
    <name type="scientific">Candidatus Nitrohelix vancouverensis</name>
    <dbReference type="NCBI Taxonomy" id="2705534"/>
    <lineage>
        <taxon>Bacteria</taxon>
        <taxon>Pseudomonadati</taxon>
        <taxon>Nitrospinota/Tectimicrobiota group</taxon>
        <taxon>Nitrospinota</taxon>
        <taxon>Nitrospinia</taxon>
        <taxon>Nitrospinales</taxon>
        <taxon>Nitrospinaceae</taxon>
        <taxon>Candidatus Nitrohelix</taxon>
    </lineage>
</organism>
<dbReference type="PANTHER" id="PTHR30345">
    <property type="entry name" value="RIBOSE-5-PHOSPHATE ISOMERASE B"/>
    <property type="match status" value="1"/>
</dbReference>
<dbReference type="PANTHER" id="PTHR30345:SF0">
    <property type="entry name" value="DNA DAMAGE-REPAIR_TOLERATION PROTEIN DRT102"/>
    <property type="match status" value="1"/>
</dbReference>
<protein>
    <submittedName>
        <fullName evidence="5">Ribose 5-phosphate isomerase B</fullName>
        <ecNumber evidence="5">5.3.1.6</ecNumber>
    </submittedName>
</protein>
<dbReference type="InterPro" id="IPR036569">
    <property type="entry name" value="RpiB_LacA_LacB_sf"/>
</dbReference>
<proteinExistence type="inferred from homology"/>
<evidence type="ECO:0000313" key="5">
    <source>
        <dbReference type="EMBL" id="QPJ65924.1"/>
    </source>
</evidence>
<dbReference type="Proteomes" id="UP000594464">
    <property type="component" value="Chromosome"/>
</dbReference>